<name>A0A814PKF2_9BILA</name>
<evidence type="ECO:0000313" key="2">
    <source>
        <dbReference type="Proteomes" id="UP000663889"/>
    </source>
</evidence>
<evidence type="ECO:0000313" key="1">
    <source>
        <dbReference type="EMBL" id="CAF1107267.1"/>
    </source>
</evidence>
<organism evidence="1 2">
    <name type="scientific">Rotaria sordida</name>
    <dbReference type="NCBI Taxonomy" id="392033"/>
    <lineage>
        <taxon>Eukaryota</taxon>
        <taxon>Metazoa</taxon>
        <taxon>Spiralia</taxon>
        <taxon>Gnathifera</taxon>
        <taxon>Rotifera</taxon>
        <taxon>Eurotatoria</taxon>
        <taxon>Bdelloidea</taxon>
        <taxon>Philodinida</taxon>
        <taxon>Philodinidae</taxon>
        <taxon>Rotaria</taxon>
    </lineage>
</organism>
<dbReference type="Proteomes" id="UP000663889">
    <property type="component" value="Unassembled WGS sequence"/>
</dbReference>
<dbReference type="AlphaFoldDB" id="A0A814PKF2"/>
<dbReference type="PANTHER" id="PTHR32100">
    <property type="entry name" value="OMEGA-6 FATTY ACID DESATURASE, CHLOROPLASTIC"/>
    <property type="match status" value="1"/>
</dbReference>
<accession>A0A814PKF2</accession>
<gene>
    <name evidence="1" type="ORF">SEV965_LOCUS16195</name>
</gene>
<dbReference type="EMBL" id="CAJNOU010000878">
    <property type="protein sequence ID" value="CAF1107267.1"/>
    <property type="molecule type" value="Genomic_DNA"/>
</dbReference>
<sequence length="130" mass="15496">MVFDRGYFEVIPKIEKILIDVPWYADSEWNNVKGQLSTVDRHYSYIHSVIHSIGTHQIHHLFTKVPHYHLEEATIHFRKAFPDLVRINEESILVSFSRMCKIFTKQRCIDQDVRIFTYSNDEIDNKKKTS</sequence>
<dbReference type="GO" id="GO:0016491">
    <property type="term" value="F:oxidoreductase activity"/>
    <property type="evidence" value="ECO:0007669"/>
    <property type="project" value="InterPro"/>
</dbReference>
<comment type="caution">
    <text evidence="1">The sequence shown here is derived from an EMBL/GenBank/DDBJ whole genome shotgun (WGS) entry which is preliminary data.</text>
</comment>
<reference evidence="1" key="1">
    <citation type="submission" date="2021-02" db="EMBL/GenBank/DDBJ databases">
        <authorList>
            <person name="Nowell W R."/>
        </authorList>
    </citation>
    <scope>NUCLEOTIDE SEQUENCE</scope>
</reference>
<evidence type="ECO:0008006" key="3">
    <source>
        <dbReference type="Google" id="ProtNLM"/>
    </source>
</evidence>
<protein>
    <recommendedName>
        <fullName evidence="3">Fatty acid desaturase domain-containing protein</fullName>
    </recommendedName>
</protein>
<dbReference type="InterPro" id="IPR012171">
    <property type="entry name" value="Fatty_acid_desaturase"/>
</dbReference>
<proteinExistence type="predicted"/>